<reference evidence="1 2" key="1">
    <citation type="journal article" date="2019" name="Nat. Ecol. Evol.">
        <title>Megaphylogeny resolves global patterns of mushroom evolution.</title>
        <authorList>
            <person name="Varga T."/>
            <person name="Krizsan K."/>
            <person name="Foldi C."/>
            <person name="Dima B."/>
            <person name="Sanchez-Garcia M."/>
            <person name="Sanchez-Ramirez S."/>
            <person name="Szollosi G.J."/>
            <person name="Szarkandi J.G."/>
            <person name="Papp V."/>
            <person name="Albert L."/>
            <person name="Andreopoulos W."/>
            <person name="Angelini C."/>
            <person name="Antonin V."/>
            <person name="Barry K.W."/>
            <person name="Bougher N.L."/>
            <person name="Buchanan P."/>
            <person name="Buyck B."/>
            <person name="Bense V."/>
            <person name="Catcheside P."/>
            <person name="Chovatia M."/>
            <person name="Cooper J."/>
            <person name="Damon W."/>
            <person name="Desjardin D."/>
            <person name="Finy P."/>
            <person name="Geml J."/>
            <person name="Haridas S."/>
            <person name="Hughes K."/>
            <person name="Justo A."/>
            <person name="Karasinski D."/>
            <person name="Kautmanova I."/>
            <person name="Kiss B."/>
            <person name="Kocsube S."/>
            <person name="Kotiranta H."/>
            <person name="LaButti K.M."/>
            <person name="Lechner B.E."/>
            <person name="Liimatainen K."/>
            <person name="Lipzen A."/>
            <person name="Lukacs Z."/>
            <person name="Mihaltcheva S."/>
            <person name="Morgado L.N."/>
            <person name="Niskanen T."/>
            <person name="Noordeloos M.E."/>
            <person name="Ohm R.A."/>
            <person name="Ortiz-Santana B."/>
            <person name="Ovrebo C."/>
            <person name="Racz N."/>
            <person name="Riley R."/>
            <person name="Savchenko A."/>
            <person name="Shiryaev A."/>
            <person name="Soop K."/>
            <person name="Spirin V."/>
            <person name="Szebenyi C."/>
            <person name="Tomsovsky M."/>
            <person name="Tulloss R.E."/>
            <person name="Uehling J."/>
            <person name="Grigoriev I.V."/>
            <person name="Vagvolgyi C."/>
            <person name="Papp T."/>
            <person name="Martin F.M."/>
            <person name="Miettinen O."/>
            <person name="Hibbett D.S."/>
            <person name="Nagy L.G."/>
        </authorList>
    </citation>
    <scope>NUCLEOTIDE SEQUENCE [LARGE SCALE GENOMIC DNA]</scope>
    <source>
        <strain evidence="1 2">NL-1719</strain>
    </source>
</reference>
<evidence type="ECO:0000313" key="2">
    <source>
        <dbReference type="Proteomes" id="UP000308600"/>
    </source>
</evidence>
<protein>
    <submittedName>
        <fullName evidence="1">Uncharacterized protein</fullName>
    </submittedName>
</protein>
<dbReference type="Proteomes" id="UP000308600">
    <property type="component" value="Unassembled WGS sequence"/>
</dbReference>
<organism evidence="1 2">
    <name type="scientific">Pluteus cervinus</name>
    <dbReference type="NCBI Taxonomy" id="181527"/>
    <lineage>
        <taxon>Eukaryota</taxon>
        <taxon>Fungi</taxon>
        <taxon>Dikarya</taxon>
        <taxon>Basidiomycota</taxon>
        <taxon>Agaricomycotina</taxon>
        <taxon>Agaricomycetes</taxon>
        <taxon>Agaricomycetidae</taxon>
        <taxon>Agaricales</taxon>
        <taxon>Pluteineae</taxon>
        <taxon>Pluteaceae</taxon>
        <taxon>Pluteus</taxon>
    </lineage>
</organism>
<keyword evidence="2" id="KW-1185">Reference proteome</keyword>
<name>A0ACD3B389_9AGAR</name>
<gene>
    <name evidence="1" type="ORF">BDN72DRAFT_342963</name>
</gene>
<dbReference type="EMBL" id="ML208287">
    <property type="protein sequence ID" value="TFK72260.1"/>
    <property type="molecule type" value="Genomic_DNA"/>
</dbReference>
<evidence type="ECO:0000313" key="1">
    <source>
        <dbReference type="EMBL" id="TFK72260.1"/>
    </source>
</evidence>
<sequence>MHSSARKGGIAGGYQYHVVQANNFQQQRLGTVRLLTIHSAPSQIRRFLRSRGICRRLGGIRTVEDLKAPPEATLATYPSPPRTPGFPLYTIYVDSGGKQTKPSSFCCRLAAGLRQRLIGLFRAKFRLLVILPNRQKSVDPVSDAQTAQPRGNQFRSPGLSSASPRSCLSRQLVVLRLWVTLPRLS</sequence>
<accession>A0ACD3B389</accession>
<proteinExistence type="predicted"/>